<evidence type="ECO:0000256" key="1">
    <source>
        <dbReference type="SAM" id="SignalP"/>
    </source>
</evidence>
<gene>
    <name evidence="2" type="ORF">ADA01nite_23200</name>
</gene>
<proteinExistence type="predicted"/>
<evidence type="ECO:0000313" key="3">
    <source>
        <dbReference type="Proteomes" id="UP000321157"/>
    </source>
</evidence>
<feature type="signal peptide" evidence="1">
    <location>
        <begin position="1"/>
        <end position="22"/>
    </location>
</feature>
<accession>A0A511V7L7</accession>
<keyword evidence="3" id="KW-1185">Reference proteome</keyword>
<keyword evidence="1" id="KW-0732">Signal</keyword>
<name>A0A511V7L7_9BACL</name>
<dbReference type="OrthoDB" id="2680290at2"/>
<protein>
    <recommendedName>
        <fullName evidence="4">Lipoprotein</fullName>
    </recommendedName>
</protein>
<dbReference type="EMBL" id="BJXX01000100">
    <property type="protein sequence ID" value="GEN34860.1"/>
    <property type="molecule type" value="Genomic_DNA"/>
</dbReference>
<comment type="caution">
    <text evidence="2">The sequence shown here is derived from an EMBL/GenBank/DDBJ whole genome shotgun (WGS) entry which is preliminary data.</text>
</comment>
<dbReference type="PROSITE" id="PS51257">
    <property type="entry name" value="PROKAR_LIPOPROTEIN"/>
    <property type="match status" value="1"/>
</dbReference>
<sequence length="186" mass="20674">MSSKRKRIAVALLLLSVLSAGCAIKKTSEIATTAEIQNVNGEKPGFSADASPSSLSSSSLSSNDKAFLQAFKASVTQAQTIARELQAILTEMQHNDEFIEAQESIDTARQEMLYLWNTMHNDFHPDNADLQKQKNEYESILMVYREGLTLQLEGMKNAEPAKVMEGIKRAQQAEQKVELLVKKLNQ</sequence>
<evidence type="ECO:0008006" key="4">
    <source>
        <dbReference type="Google" id="ProtNLM"/>
    </source>
</evidence>
<organism evidence="2 3">
    <name type="scientific">Aneurinibacillus danicus</name>
    <dbReference type="NCBI Taxonomy" id="267746"/>
    <lineage>
        <taxon>Bacteria</taxon>
        <taxon>Bacillati</taxon>
        <taxon>Bacillota</taxon>
        <taxon>Bacilli</taxon>
        <taxon>Bacillales</taxon>
        <taxon>Paenibacillaceae</taxon>
        <taxon>Aneurinibacillus group</taxon>
        <taxon>Aneurinibacillus</taxon>
    </lineage>
</organism>
<dbReference type="Proteomes" id="UP000321157">
    <property type="component" value="Unassembled WGS sequence"/>
</dbReference>
<dbReference type="AlphaFoldDB" id="A0A511V7L7"/>
<dbReference type="RefSeq" id="WP_146810120.1">
    <property type="nucleotide sequence ID" value="NZ_BJXX01000100.1"/>
</dbReference>
<feature type="chain" id="PRO_5039717266" description="Lipoprotein" evidence="1">
    <location>
        <begin position="23"/>
        <end position="186"/>
    </location>
</feature>
<reference evidence="2 3" key="1">
    <citation type="submission" date="2019-07" db="EMBL/GenBank/DDBJ databases">
        <title>Whole genome shotgun sequence of Aneurinibacillus danicus NBRC 102444.</title>
        <authorList>
            <person name="Hosoyama A."/>
            <person name="Uohara A."/>
            <person name="Ohji S."/>
            <person name="Ichikawa N."/>
        </authorList>
    </citation>
    <scope>NUCLEOTIDE SEQUENCE [LARGE SCALE GENOMIC DNA]</scope>
    <source>
        <strain evidence="2 3">NBRC 102444</strain>
    </source>
</reference>
<evidence type="ECO:0000313" key="2">
    <source>
        <dbReference type="EMBL" id="GEN34860.1"/>
    </source>
</evidence>